<evidence type="ECO:0000256" key="1">
    <source>
        <dbReference type="ARBA" id="ARBA00022723"/>
    </source>
</evidence>
<dbReference type="GO" id="GO:0008270">
    <property type="term" value="F:zinc ion binding"/>
    <property type="evidence" value="ECO:0007669"/>
    <property type="project" value="UniProtKB-KW"/>
</dbReference>
<dbReference type="InterPro" id="IPR000591">
    <property type="entry name" value="DEP_dom"/>
</dbReference>
<dbReference type="SMR" id="A0A3L5TTY4"/>
<feature type="compositionally biased region" description="Basic and acidic residues" evidence="5">
    <location>
        <begin position="53"/>
        <end position="70"/>
    </location>
</feature>
<dbReference type="InterPro" id="IPR036388">
    <property type="entry name" value="WH-like_DNA-bd_sf"/>
</dbReference>
<accession>A0A3L5TTY4</accession>
<evidence type="ECO:0000256" key="4">
    <source>
        <dbReference type="PROSITE-ProRule" id="PRU00091"/>
    </source>
</evidence>
<evidence type="ECO:0000259" key="7">
    <source>
        <dbReference type="PROSITE" id="PS50186"/>
    </source>
</evidence>
<dbReference type="GO" id="GO:0031410">
    <property type="term" value="C:cytoplasmic vesicle"/>
    <property type="evidence" value="ECO:0007669"/>
    <property type="project" value="TreeGrafter"/>
</dbReference>
<evidence type="ECO:0000313" key="8">
    <source>
        <dbReference type="EMBL" id="OPL33353.1"/>
    </source>
</evidence>
<dbReference type="PROSITE" id="PS50178">
    <property type="entry name" value="ZF_FYVE"/>
    <property type="match status" value="1"/>
</dbReference>
<dbReference type="GO" id="GO:0032438">
    <property type="term" value="P:melanosome organization"/>
    <property type="evidence" value="ECO:0007669"/>
    <property type="project" value="TreeGrafter"/>
</dbReference>
<feature type="region of interest" description="Disordered" evidence="5">
    <location>
        <begin position="44"/>
        <end position="88"/>
    </location>
</feature>
<dbReference type="InterPro" id="IPR000306">
    <property type="entry name" value="Znf_FYVE"/>
</dbReference>
<sequence length="472" mass="53138">MSQWDEPPTTLTSFGPLSSDISEGGSLFTRLWNRKKMNNTHMHTYFTDGSRSASREGSIERKSKTTDKEVLSASSPVSDDKPVEEKPSLPQVKHVVKPSLPDIYSTATARTLTGVLNRLSSIVRTGTPQTCKDSDFKQYWMPDVLPHRRIKITPQTYKDSDFKQYWMPDESCKECYDCGDKFTTFRRRHHCRICGQIFCSKCCNQELQGRIIGYKGGIRVCTYCDIGRCGVSANETTLHPNNNLKKASSILAPGTPSIDVLIPFDLSQSSSETDMNTGLGRKFLEDSVQLREIWRQIVDQSKGVEMQSHRIRLKTYYKCIVGNKLVDWLLSNDKAAQRMQAVVIGQALLDAGYLEIIGGQQNIFQDNFTLYKPSETTPIDPPDISITDSTEPQWLQEIDIKTDQLESCSDDFITVTASEDQSSSGQEETASTFYVPLDSNEDNEFEPLPRQDSHAAGYTEDIISVTERHGRG</sequence>
<dbReference type="GO" id="GO:1903426">
    <property type="term" value="P:regulation of reactive oxygen species biosynthetic process"/>
    <property type="evidence" value="ECO:0007669"/>
    <property type="project" value="TreeGrafter"/>
</dbReference>
<feature type="domain" description="DEP" evidence="7">
    <location>
        <begin position="300"/>
        <end position="375"/>
    </location>
</feature>
<feature type="non-terminal residue" evidence="8">
    <location>
        <position position="1"/>
    </location>
</feature>
<evidence type="ECO:0000259" key="6">
    <source>
        <dbReference type="PROSITE" id="PS50178"/>
    </source>
</evidence>
<dbReference type="PROSITE" id="PS50186">
    <property type="entry name" value="DEP"/>
    <property type="match status" value="1"/>
</dbReference>
<dbReference type="CDD" id="cd15725">
    <property type="entry name" value="FYVE_PIKfyve_Fab1"/>
    <property type="match status" value="1"/>
</dbReference>
<dbReference type="AlphaFoldDB" id="A0A3L5TTY4"/>
<dbReference type="InterPro" id="IPR036390">
    <property type="entry name" value="WH_DNA-bd_sf"/>
</dbReference>
<feature type="compositionally biased region" description="Polar residues" evidence="5">
    <location>
        <begin position="417"/>
        <end position="432"/>
    </location>
</feature>
<dbReference type="InterPro" id="IPR013083">
    <property type="entry name" value="Znf_RING/FYVE/PHD"/>
</dbReference>
<dbReference type="Pfam" id="PF01363">
    <property type="entry name" value="FYVE"/>
    <property type="match status" value="1"/>
</dbReference>
<dbReference type="PANTHER" id="PTHR46715:SF1">
    <property type="entry name" value="1-PHOSPHATIDYLINOSITOL 3-PHOSPHATE 5-KINASE"/>
    <property type="match status" value="1"/>
</dbReference>
<evidence type="ECO:0000256" key="2">
    <source>
        <dbReference type="ARBA" id="ARBA00022771"/>
    </source>
</evidence>
<keyword evidence="9" id="KW-1185">Reference proteome</keyword>
<dbReference type="SUPFAM" id="SSF46785">
    <property type="entry name" value="Winged helix' DNA-binding domain"/>
    <property type="match status" value="1"/>
</dbReference>
<dbReference type="GO" id="GO:0012506">
    <property type="term" value="C:vesicle membrane"/>
    <property type="evidence" value="ECO:0007669"/>
    <property type="project" value="TreeGrafter"/>
</dbReference>
<dbReference type="Gene3D" id="3.30.40.10">
    <property type="entry name" value="Zinc/RING finger domain, C3HC4 (zinc finger)"/>
    <property type="match status" value="1"/>
</dbReference>
<evidence type="ECO:0000256" key="5">
    <source>
        <dbReference type="SAM" id="MobiDB-lite"/>
    </source>
</evidence>
<keyword evidence="3" id="KW-0862">Zinc</keyword>
<dbReference type="GO" id="GO:0052810">
    <property type="term" value="F:1-phosphatidylinositol-5-kinase activity"/>
    <property type="evidence" value="ECO:0007669"/>
    <property type="project" value="TreeGrafter"/>
</dbReference>
<dbReference type="EMBL" id="KV583448">
    <property type="protein sequence ID" value="OPL33353.1"/>
    <property type="molecule type" value="Genomic_DNA"/>
</dbReference>
<comment type="caution">
    <text evidence="8">The sequence shown here is derived from an EMBL/GenBank/DDBJ whole genome shotgun (WGS) entry which is preliminary data.</text>
</comment>
<dbReference type="GO" id="GO:0090385">
    <property type="term" value="P:phagosome-lysosome fusion"/>
    <property type="evidence" value="ECO:0007669"/>
    <property type="project" value="TreeGrafter"/>
</dbReference>
<keyword evidence="2 4" id="KW-0863">Zinc-finger</keyword>
<dbReference type="SMART" id="SM00064">
    <property type="entry name" value="FYVE"/>
    <property type="match status" value="1"/>
</dbReference>
<name>A0A3L5TTY4_MYTGA</name>
<dbReference type="FunFam" id="3.30.40.10:FF:000057">
    <property type="entry name" value="1-phosphatidylinositol 3-phosphate 5-kinase isoform X1"/>
    <property type="match status" value="1"/>
</dbReference>
<evidence type="ECO:0000313" key="9">
    <source>
        <dbReference type="Proteomes" id="UP000266721"/>
    </source>
</evidence>
<dbReference type="InterPro" id="IPR011011">
    <property type="entry name" value="Znf_FYVE_PHD"/>
</dbReference>
<dbReference type="GO" id="GO:0000285">
    <property type="term" value="F:1-phosphatidylinositol-3-phosphate 5-kinase activity"/>
    <property type="evidence" value="ECO:0007669"/>
    <property type="project" value="InterPro"/>
</dbReference>
<dbReference type="SUPFAM" id="SSF57903">
    <property type="entry name" value="FYVE/PHD zinc finger"/>
    <property type="match status" value="1"/>
</dbReference>
<keyword evidence="1" id="KW-0479">Metal-binding</keyword>
<dbReference type="InterPro" id="IPR043548">
    <property type="entry name" value="PIKfyve"/>
</dbReference>
<dbReference type="Gene3D" id="1.10.10.10">
    <property type="entry name" value="Winged helix-like DNA-binding domain superfamily/Winged helix DNA-binding domain"/>
    <property type="match status" value="1"/>
</dbReference>
<dbReference type="Proteomes" id="UP000266721">
    <property type="component" value="Unassembled WGS sequence"/>
</dbReference>
<feature type="region of interest" description="Disordered" evidence="5">
    <location>
        <begin position="417"/>
        <end position="472"/>
    </location>
</feature>
<organism evidence="8 9">
    <name type="scientific">Mytilus galloprovincialis</name>
    <name type="common">Mediterranean mussel</name>
    <dbReference type="NCBI Taxonomy" id="29158"/>
    <lineage>
        <taxon>Eukaryota</taxon>
        <taxon>Metazoa</taxon>
        <taxon>Spiralia</taxon>
        <taxon>Lophotrochozoa</taxon>
        <taxon>Mollusca</taxon>
        <taxon>Bivalvia</taxon>
        <taxon>Autobranchia</taxon>
        <taxon>Pteriomorphia</taxon>
        <taxon>Mytilida</taxon>
        <taxon>Mytiloidea</taxon>
        <taxon>Mytilidae</taxon>
        <taxon>Mytilinae</taxon>
        <taxon>Mytilus</taxon>
    </lineage>
</organism>
<reference evidence="8 9" key="1">
    <citation type="journal article" date="2016" name="PLoS ONE">
        <title>A First Insight into the Genome of the Filter-Feeder Mussel Mytilus galloprovincialis.</title>
        <authorList>
            <person name="Murgarella M."/>
            <person name="Puiu D."/>
            <person name="Novoa B."/>
            <person name="Figueras A."/>
            <person name="Posada D."/>
            <person name="Canchaya C."/>
        </authorList>
    </citation>
    <scope>NUCLEOTIDE SEQUENCE [LARGE SCALE GENOMIC DNA]</scope>
    <source>
        <tissue evidence="8">Muscle</tissue>
    </source>
</reference>
<dbReference type="PANTHER" id="PTHR46715">
    <property type="entry name" value="1-PHOSPHATIDYLINOSITOL 3-PHOSPHATE 5-KINASE"/>
    <property type="match status" value="1"/>
</dbReference>
<gene>
    <name evidence="8" type="ORF">AM593_09370</name>
</gene>
<dbReference type="InterPro" id="IPR017455">
    <property type="entry name" value="Znf_FYVE-rel"/>
</dbReference>
<dbReference type="SMART" id="SM00049">
    <property type="entry name" value="DEP"/>
    <property type="match status" value="1"/>
</dbReference>
<dbReference type="Pfam" id="PF00610">
    <property type="entry name" value="DEP"/>
    <property type="match status" value="1"/>
</dbReference>
<evidence type="ECO:0000256" key="3">
    <source>
        <dbReference type="ARBA" id="ARBA00022833"/>
    </source>
</evidence>
<protein>
    <submittedName>
        <fullName evidence="8">Fyve phosphoinositide finger-containing</fullName>
    </submittedName>
</protein>
<feature type="domain" description="FYVE-type" evidence="6">
    <location>
        <begin position="169"/>
        <end position="224"/>
    </location>
</feature>
<dbReference type="GO" id="GO:0035556">
    <property type="term" value="P:intracellular signal transduction"/>
    <property type="evidence" value="ECO:0007669"/>
    <property type="project" value="InterPro"/>
</dbReference>
<feature type="compositionally biased region" description="Basic and acidic residues" evidence="5">
    <location>
        <begin position="78"/>
        <end position="87"/>
    </location>
</feature>
<proteinExistence type="predicted"/>